<evidence type="ECO:0000256" key="1">
    <source>
        <dbReference type="ARBA" id="ARBA00004229"/>
    </source>
</evidence>
<evidence type="ECO:0000256" key="2">
    <source>
        <dbReference type="ARBA" id="ARBA00010541"/>
    </source>
</evidence>
<reference evidence="10" key="2">
    <citation type="journal article" date="2023" name="Int. J. Mol. Sci.">
        <title>De Novo Assembly and Annotation of 11 Diverse Shrub Willow (Salix) Genomes Reveals Novel Gene Organization in Sex-Linked Regions.</title>
        <authorList>
            <person name="Hyden B."/>
            <person name="Feng K."/>
            <person name="Yates T.B."/>
            <person name="Jawdy S."/>
            <person name="Cereghino C."/>
            <person name="Smart L.B."/>
            <person name="Muchero W."/>
        </authorList>
    </citation>
    <scope>NUCLEOTIDE SEQUENCE</scope>
    <source>
        <tissue evidence="10">Shoot tip</tissue>
    </source>
</reference>
<accession>A0A9Q0UZ29</accession>
<dbReference type="InterPro" id="IPR051201">
    <property type="entry name" value="Chloro_Bact_Ser_Proteases"/>
</dbReference>
<dbReference type="FunFam" id="2.40.10.10:FF:000001">
    <property type="entry name" value="Periplasmic serine protease DegS"/>
    <property type="match status" value="1"/>
</dbReference>
<dbReference type="GO" id="GO:0009534">
    <property type="term" value="C:chloroplast thylakoid"/>
    <property type="evidence" value="ECO:0007669"/>
    <property type="project" value="UniProtKB-ARBA"/>
</dbReference>
<reference evidence="10" key="1">
    <citation type="submission" date="2022-11" db="EMBL/GenBank/DDBJ databases">
        <authorList>
            <person name="Hyden B.L."/>
            <person name="Feng K."/>
            <person name="Yates T."/>
            <person name="Jawdy S."/>
            <person name="Smart L.B."/>
            <person name="Muchero W."/>
        </authorList>
    </citation>
    <scope>NUCLEOTIDE SEQUENCE</scope>
    <source>
        <tissue evidence="10">Shoot tip</tissue>
    </source>
</reference>
<evidence type="ECO:0000256" key="4">
    <source>
        <dbReference type="ARBA" id="ARBA00022640"/>
    </source>
</evidence>
<dbReference type="InterPro" id="IPR001478">
    <property type="entry name" value="PDZ"/>
</dbReference>
<evidence type="ECO:0000256" key="8">
    <source>
        <dbReference type="ARBA" id="ARBA00022946"/>
    </source>
</evidence>
<dbReference type="InterPro" id="IPR001940">
    <property type="entry name" value="Peptidase_S1C"/>
</dbReference>
<dbReference type="PANTHER" id="PTHR43343">
    <property type="entry name" value="PEPTIDASE S12"/>
    <property type="match status" value="1"/>
</dbReference>
<evidence type="ECO:0000256" key="7">
    <source>
        <dbReference type="ARBA" id="ARBA00022825"/>
    </source>
</evidence>
<feature type="domain" description="PDZ" evidence="9">
    <location>
        <begin position="412"/>
        <end position="459"/>
    </location>
</feature>
<dbReference type="SUPFAM" id="SSF50156">
    <property type="entry name" value="PDZ domain-like"/>
    <property type="match status" value="1"/>
</dbReference>
<keyword evidence="6" id="KW-0378">Hydrolase</keyword>
<proteinExistence type="inferred from homology"/>
<keyword evidence="8" id="KW-0809">Transit peptide</keyword>
<evidence type="ECO:0000259" key="9">
    <source>
        <dbReference type="Pfam" id="PF13180"/>
    </source>
</evidence>
<gene>
    <name evidence="10" type="ORF">OIU74_003799</name>
</gene>
<keyword evidence="3" id="KW-0150">Chloroplast</keyword>
<keyword evidence="5" id="KW-0645">Protease</keyword>
<sequence>MLLACNRCWSLQKNTRGIIINNNNDVPRHDSYSLFLNRRKLLSTSLSFPVDDEVIASKPISVSRRSVTDGTKNLLQVICKCSPIATRRMLLTSFFLFLGYHLPSRYLSAQALGDPSVTIEQVTPPVLTSGALFPAEERIVLLFEQNTYSVVNIFDVTLRPQLNATGMVEIPEGNGSGVVWDEQGHIVTNYHVIGNALSRNPSPGQVVARVNILASEGLQKNFEGKLVGADRAKDLAVLKVEASEDLLRPIKVGQSSSLKVGQQCLAIGNPFGFDHTLTVGVISGLNRDISSQTGVTIGGGIQTDAAINPGNSGGPLLDSKGNLIGINTAIFTRTGTSAGVGFAIPSSTVLKIAPQLIQFSKVVRAGLNVDIAPDLIANQLNVRNGALILQVPGSSLGAKAGLVPTTRGFAGNIVLGDIIVSVDNKAVKNKAGLDKVLDDYNVGDRVVLRIQRGSEDLELFHQQPGLHYFLGFDVTLDLFLMSRTRCTPRSNYHWTSSSSLRFSSC</sequence>
<evidence type="ECO:0000256" key="3">
    <source>
        <dbReference type="ARBA" id="ARBA00022528"/>
    </source>
</evidence>
<dbReference type="Proteomes" id="UP001151752">
    <property type="component" value="Chromosome 4"/>
</dbReference>
<keyword evidence="4" id="KW-0934">Plastid</keyword>
<dbReference type="InterPro" id="IPR036034">
    <property type="entry name" value="PDZ_sf"/>
</dbReference>
<dbReference type="Gene3D" id="2.40.10.10">
    <property type="entry name" value="Trypsin-like serine proteases"/>
    <property type="match status" value="2"/>
</dbReference>
<evidence type="ECO:0000256" key="6">
    <source>
        <dbReference type="ARBA" id="ARBA00022801"/>
    </source>
</evidence>
<dbReference type="Pfam" id="PF13365">
    <property type="entry name" value="Trypsin_2"/>
    <property type="match status" value="1"/>
</dbReference>
<comment type="caution">
    <text evidence="10">The sequence shown here is derived from an EMBL/GenBank/DDBJ whole genome shotgun (WGS) entry which is preliminary data.</text>
</comment>
<keyword evidence="7" id="KW-0720">Serine protease</keyword>
<dbReference type="AlphaFoldDB" id="A0A9Q0UZ29"/>
<comment type="subcellular location">
    <subcellularLocation>
        <location evidence="1">Plastid</location>
        <location evidence="1">Chloroplast</location>
    </subcellularLocation>
</comment>
<dbReference type="EMBL" id="JAPFFM010000010">
    <property type="protein sequence ID" value="KAJ6738902.1"/>
    <property type="molecule type" value="Genomic_DNA"/>
</dbReference>
<dbReference type="CDD" id="cd00990">
    <property type="entry name" value="cpPDZ_AtDEGP1-like"/>
    <property type="match status" value="1"/>
</dbReference>
<dbReference type="GO" id="GO:0006508">
    <property type="term" value="P:proteolysis"/>
    <property type="evidence" value="ECO:0007669"/>
    <property type="project" value="UniProtKB-KW"/>
</dbReference>
<dbReference type="Pfam" id="PF13180">
    <property type="entry name" value="PDZ_2"/>
    <property type="match status" value="1"/>
</dbReference>
<dbReference type="FunFam" id="2.40.10.10:FF:000103">
    <property type="entry name" value="Protease Do-like 1, chloroplastic"/>
    <property type="match status" value="1"/>
</dbReference>
<comment type="similarity">
    <text evidence="2">Belongs to the peptidase S1C family.</text>
</comment>
<dbReference type="Gene3D" id="2.30.42.10">
    <property type="match status" value="1"/>
</dbReference>
<protein>
    <submittedName>
        <fullName evidence="10">PEPTIDASE S12</fullName>
    </submittedName>
</protein>
<organism evidence="10 11">
    <name type="scientific">Salix koriyanagi</name>
    <dbReference type="NCBI Taxonomy" id="2511006"/>
    <lineage>
        <taxon>Eukaryota</taxon>
        <taxon>Viridiplantae</taxon>
        <taxon>Streptophyta</taxon>
        <taxon>Embryophyta</taxon>
        <taxon>Tracheophyta</taxon>
        <taxon>Spermatophyta</taxon>
        <taxon>Magnoliopsida</taxon>
        <taxon>eudicotyledons</taxon>
        <taxon>Gunneridae</taxon>
        <taxon>Pentapetalae</taxon>
        <taxon>rosids</taxon>
        <taxon>fabids</taxon>
        <taxon>Malpighiales</taxon>
        <taxon>Salicaceae</taxon>
        <taxon>Saliceae</taxon>
        <taxon>Salix</taxon>
    </lineage>
</organism>
<dbReference type="InterPro" id="IPR043504">
    <property type="entry name" value="Peptidase_S1_PA_chymotrypsin"/>
</dbReference>
<evidence type="ECO:0000313" key="10">
    <source>
        <dbReference type="EMBL" id="KAJ6738902.1"/>
    </source>
</evidence>
<dbReference type="InterPro" id="IPR039382">
    <property type="entry name" value="DEGP1/8_PDZ_dom"/>
</dbReference>
<name>A0A9Q0UZ29_9ROSI</name>
<dbReference type="InterPro" id="IPR009003">
    <property type="entry name" value="Peptidase_S1_PA"/>
</dbReference>
<keyword evidence="11" id="KW-1185">Reference proteome</keyword>
<dbReference type="GO" id="GO:0010206">
    <property type="term" value="P:photosystem II repair"/>
    <property type="evidence" value="ECO:0007669"/>
    <property type="project" value="UniProtKB-ARBA"/>
</dbReference>
<dbReference type="PANTHER" id="PTHR43343:SF3">
    <property type="entry name" value="PROTEASE DO-LIKE 8, CHLOROPLASTIC"/>
    <property type="match status" value="1"/>
</dbReference>
<evidence type="ECO:0000313" key="11">
    <source>
        <dbReference type="Proteomes" id="UP001151752"/>
    </source>
</evidence>
<dbReference type="GO" id="GO:0004252">
    <property type="term" value="F:serine-type endopeptidase activity"/>
    <property type="evidence" value="ECO:0007669"/>
    <property type="project" value="InterPro"/>
</dbReference>
<dbReference type="SUPFAM" id="SSF50494">
    <property type="entry name" value="Trypsin-like serine proteases"/>
    <property type="match status" value="1"/>
</dbReference>
<dbReference type="PRINTS" id="PR00834">
    <property type="entry name" value="PROTEASES2C"/>
</dbReference>
<evidence type="ECO:0000256" key="5">
    <source>
        <dbReference type="ARBA" id="ARBA00022670"/>
    </source>
</evidence>